<dbReference type="EMBL" id="KV454013">
    <property type="protein sequence ID" value="ODV96049.1"/>
    <property type="molecule type" value="Genomic_DNA"/>
</dbReference>
<feature type="compositionally biased region" description="Polar residues" evidence="1">
    <location>
        <begin position="13"/>
        <end position="23"/>
    </location>
</feature>
<feature type="region of interest" description="Disordered" evidence="1">
    <location>
        <begin position="1"/>
        <end position="23"/>
    </location>
</feature>
<dbReference type="Proteomes" id="UP000094236">
    <property type="component" value="Unassembled WGS sequence"/>
</dbReference>
<dbReference type="SUPFAM" id="SSF48065">
    <property type="entry name" value="DBL homology domain (DH-domain)"/>
    <property type="match status" value="1"/>
</dbReference>
<dbReference type="OrthoDB" id="10256089at2759"/>
<protein>
    <recommendedName>
        <fullName evidence="2">DH domain-containing protein</fullName>
    </recommendedName>
</protein>
<evidence type="ECO:0000256" key="1">
    <source>
        <dbReference type="SAM" id="MobiDB-lite"/>
    </source>
</evidence>
<sequence>MHSHTSFSTSSSNYDNQKYSSATSPSSIETNNFFFENPYSVSNSLFPLQEIPQLQIYEESASLNLTRKEVVSVPHHAYAHFEKMKAVKPLGNQNEILNELLDEEQEEELIMPSLEEENKENRPFNLTNPYATSLWYTTRGNIGDSEINQINQRAKAKEVLKEVCVPDNMFEEDRTSSLLIKKTVLDLIVFEKNYLNKMLLVSDYKAVLSKKTISKSQEAILFNSFITLKDISKNFLEDLTKFLILSNKNLSFHKYDEAKNINQLDLIEIIDNCDTGKLKLENLLEMHLINLSISLKSYYMNYERQLAIFKKINETNSKFKQFVNNFQKQNNGLNLLENLKLPFKLVSEYKNILNDLIVKDLDFSQVSKKLNEFNEFQILESQDIIPSNISTTTTTTTRQKSLRLFKHNSKKIGLEPDLFADFKLKFKQAKDLFKLISGNSIPKELLTYIQKNNINNAKNFKKFMECIKDENNNHNDNTYFIDNAYELYLNKLQCQQKELSLRIDFKNCSILKKLEVLLKNCEIVKTRIENYKKRVLSNNTNIKGIEILEKQLNLELPKFLKITNLVIEKILIMIFGMIMTVLKELLSPSSKDTDYARIINNYLYQKEQTRFLIINGCRNKEKILKYYYNSFNAEKDIIPSSPSSSYVIRKLFL</sequence>
<evidence type="ECO:0000313" key="3">
    <source>
        <dbReference type="EMBL" id="ODV96049.1"/>
    </source>
</evidence>
<evidence type="ECO:0000259" key="2">
    <source>
        <dbReference type="PROSITE" id="PS50010"/>
    </source>
</evidence>
<dbReference type="Gene3D" id="1.20.900.10">
    <property type="entry name" value="Dbl homology (DH) domain"/>
    <property type="match status" value="1"/>
</dbReference>
<dbReference type="AlphaFoldDB" id="A0A1E4TWD8"/>
<evidence type="ECO:0000313" key="4">
    <source>
        <dbReference type="Proteomes" id="UP000094236"/>
    </source>
</evidence>
<dbReference type="PROSITE" id="PS50010">
    <property type="entry name" value="DH_2"/>
    <property type="match status" value="1"/>
</dbReference>
<organism evidence="3 4">
    <name type="scientific">Pachysolen tannophilus NRRL Y-2460</name>
    <dbReference type="NCBI Taxonomy" id="669874"/>
    <lineage>
        <taxon>Eukaryota</taxon>
        <taxon>Fungi</taxon>
        <taxon>Dikarya</taxon>
        <taxon>Ascomycota</taxon>
        <taxon>Saccharomycotina</taxon>
        <taxon>Pichiomycetes</taxon>
        <taxon>Pachysolenaceae</taxon>
        <taxon>Pachysolen</taxon>
    </lineage>
</organism>
<feature type="domain" description="DH" evidence="2">
    <location>
        <begin position="179"/>
        <end position="376"/>
    </location>
</feature>
<proteinExistence type="predicted"/>
<reference evidence="4" key="1">
    <citation type="submission" date="2016-05" db="EMBL/GenBank/DDBJ databases">
        <title>Comparative genomics of biotechnologically important yeasts.</title>
        <authorList>
            <consortium name="DOE Joint Genome Institute"/>
            <person name="Riley R."/>
            <person name="Haridas S."/>
            <person name="Wolfe K.H."/>
            <person name="Lopes M.R."/>
            <person name="Hittinger C.T."/>
            <person name="Goker M."/>
            <person name="Salamov A."/>
            <person name="Wisecaver J."/>
            <person name="Long T.M."/>
            <person name="Aerts A.L."/>
            <person name="Barry K."/>
            <person name="Choi C."/>
            <person name="Clum A."/>
            <person name="Coughlan A.Y."/>
            <person name="Deshpande S."/>
            <person name="Douglass A.P."/>
            <person name="Hanson S.J."/>
            <person name="Klenk H.-P."/>
            <person name="Labutti K."/>
            <person name="Lapidus A."/>
            <person name="Lindquist E."/>
            <person name="Lipzen A."/>
            <person name="Meier-Kolthoff J.P."/>
            <person name="Ohm R.A."/>
            <person name="Otillar R.P."/>
            <person name="Pangilinan J."/>
            <person name="Peng Y."/>
            <person name="Rokas A."/>
            <person name="Rosa C.A."/>
            <person name="Scheuner C."/>
            <person name="Sibirny A.A."/>
            <person name="Slot J.C."/>
            <person name="Stielow J.B."/>
            <person name="Sun H."/>
            <person name="Kurtzman C.P."/>
            <person name="Blackwell M."/>
            <person name="Grigoriev I.V."/>
            <person name="Jeffries T.W."/>
        </authorList>
    </citation>
    <scope>NUCLEOTIDE SEQUENCE [LARGE SCALE GENOMIC DNA]</scope>
    <source>
        <strain evidence="4">NRRL Y-2460</strain>
    </source>
</reference>
<keyword evidence="4" id="KW-1185">Reference proteome</keyword>
<dbReference type="GO" id="GO:0005085">
    <property type="term" value="F:guanyl-nucleotide exchange factor activity"/>
    <property type="evidence" value="ECO:0007669"/>
    <property type="project" value="InterPro"/>
</dbReference>
<gene>
    <name evidence="3" type="ORF">PACTADRAFT_2351</name>
</gene>
<accession>A0A1E4TWD8</accession>
<dbReference type="InterPro" id="IPR000219">
    <property type="entry name" value="DH_dom"/>
</dbReference>
<name>A0A1E4TWD8_PACTA</name>
<dbReference type="InterPro" id="IPR035899">
    <property type="entry name" value="DBL_dom_sf"/>
</dbReference>
<feature type="compositionally biased region" description="Low complexity" evidence="1">
    <location>
        <begin position="1"/>
        <end position="12"/>
    </location>
</feature>